<evidence type="ECO:0000313" key="2">
    <source>
        <dbReference type="Proteomes" id="UP001169006"/>
    </source>
</evidence>
<dbReference type="Pfam" id="PF13450">
    <property type="entry name" value="NAD_binding_8"/>
    <property type="match status" value="1"/>
</dbReference>
<dbReference type="InterPro" id="IPR036188">
    <property type="entry name" value="FAD/NAD-bd_sf"/>
</dbReference>
<gene>
    <name evidence="1" type="ORF">Q2T52_08865</name>
</gene>
<accession>A0ABT8SUV8</accession>
<name>A0ABT8SUV8_9HYPH</name>
<keyword evidence="2" id="KW-1185">Reference proteome</keyword>
<reference evidence="1" key="1">
    <citation type="journal article" date="2015" name="Int. J. Syst. Evol. Microbiol.">
        <title>Rhizobium oryzicola sp. nov., potential plant-growth-promoting endophytic bacteria isolated from rice roots.</title>
        <authorList>
            <person name="Zhang X.X."/>
            <person name="Gao J.S."/>
            <person name="Cao Y.H."/>
            <person name="Sheirdil R.A."/>
            <person name="Wang X.C."/>
            <person name="Zhang L."/>
        </authorList>
    </citation>
    <scope>NUCLEOTIDE SEQUENCE</scope>
    <source>
        <strain evidence="1">05753</strain>
    </source>
</reference>
<organism evidence="1 2">
    <name type="scientific">Rhizobium oryzicola</name>
    <dbReference type="NCBI Taxonomy" id="1232668"/>
    <lineage>
        <taxon>Bacteria</taxon>
        <taxon>Pseudomonadati</taxon>
        <taxon>Pseudomonadota</taxon>
        <taxon>Alphaproteobacteria</taxon>
        <taxon>Hyphomicrobiales</taxon>
        <taxon>Rhizobiaceae</taxon>
        <taxon>Rhizobium/Agrobacterium group</taxon>
        <taxon>Rhizobium</taxon>
    </lineage>
</organism>
<proteinExistence type="predicted"/>
<dbReference type="Gene3D" id="3.50.50.60">
    <property type="entry name" value="FAD/NAD(P)-binding domain"/>
    <property type="match status" value="1"/>
</dbReference>
<dbReference type="PANTHER" id="PTHR16128:SF5">
    <property type="entry name" value="FAD_NAD(P)-BINDING OXIDOREDUCTASE FAMILY PROTEIN"/>
    <property type="match status" value="1"/>
</dbReference>
<dbReference type="Gene3D" id="3.90.660.10">
    <property type="match status" value="1"/>
</dbReference>
<protein>
    <submittedName>
        <fullName evidence="1">NAD(P)-binding protein</fullName>
    </submittedName>
</protein>
<reference evidence="1" key="2">
    <citation type="submission" date="2023-07" db="EMBL/GenBank/DDBJ databases">
        <authorList>
            <person name="Sun H."/>
        </authorList>
    </citation>
    <scope>NUCLEOTIDE SEQUENCE</scope>
    <source>
        <strain evidence="1">05753</strain>
    </source>
</reference>
<evidence type="ECO:0000313" key="1">
    <source>
        <dbReference type="EMBL" id="MDO1582207.1"/>
    </source>
</evidence>
<dbReference type="PANTHER" id="PTHR16128">
    <property type="entry name" value="FAD/NAD(P)-BINDING OXIDOREDUCTASE FAMILY PROTEIN"/>
    <property type="match status" value="1"/>
</dbReference>
<sequence length="332" mass="36744">MIKHSVAIIGAGIAGLALARRLSGFAEVTIFEKSRGTGGRMATRRGEHGSFDHGAQYFTIRDPAFHDALEPMLDNGTVQAWSEPLHRMGADGQVEKLEDRSPRFVAVPSMTALAKSWASALNFQTETQIRKISGEPRRWLVETEDERFGPFDWVISSAPAPQTAALMPFKEPEQAMLREVRMNGCFTMMIRLPDDVLLPFNACQVEHDRLSWIGANNSKPERDAAPCIIVHANNEWAQTHLDSALDQVRENMLAALTTILPNLPLASAMNVALHRWRYASVEQPLGEAFLLDEDRQLAACGDWCMGNRVEAAFISGHRLGDALTSIIKENAA</sequence>
<dbReference type="Proteomes" id="UP001169006">
    <property type="component" value="Unassembled WGS sequence"/>
</dbReference>
<comment type="caution">
    <text evidence="1">The sequence shown here is derived from an EMBL/GenBank/DDBJ whole genome shotgun (WGS) entry which is preliminary data.</text>
</comment>
<dbReference type="RefSeq" id="WP_302076347.1">
    <property type="nucleotide sequence ID" value="NZ_JAUKWQ010000002.1"/>
</dbReference>
<dbReference type="SUPFAM" id="SSF51905">
    <property type="entry name" value="FAD/NAD(P)-binding domain"/>
    <property type="match status" value="1"/>
</dbReference>
<dbReference type="EMBL" id="JAUKWQ010000002">
    <property type="protein sequence ID" value="MDO1582207.1"/>
    <property type="molecule type" value="Genomic_DNA"/>
</dbReference>